<dbReference type="AlphaFoldDB" id="A0A382DQT8"/>
<dbReference type="SUPFAM" id="SSF55826">
    <property type="entry name" value="YbaK/ProRS associated domain"/>
    <property type="match status" value="1"/>
</dbReference>
<dbReference type="InterPro" id="IPR007214">
    <property type="entry name" value="YbaK/aa-tRNA-synth-assoc-dom"/>
</dbReference>
<reference evidence="2" key="1">
    <citation type="submission" date="2018-05" db="EMBL/GenBank/DDBJ databases">
        <authorList>
            <person name="Lanie J.A."/>
            <person name="Ng W.-L."/>
            <person name="Kazmierczak K.M."/>
            <person name="Andrzejewski T.M."/>
            <person name="Davidsen T.M."/>
            <person name="Wayne K.J."/>
            <person name="Tettelin H."/>
            <person name="Glass J.I."/>
            <person name="Rusch D."/>
            <person name="Podicherti R."/>
            <person name="Tsui H.-C.T."/>
            <person name="Winkler M.E."/>
        </authorList>
    </citation>
    <scope>NUCLEOTIDE SEQUENCE</scope>
</reference>
<dbReference type="CDD" id="cd04333">
    <property type="entry name" value="ProX_deacylase"/>
    <property type="match status" value="1"/>
</dbReference>
<dbReference type="PANTHER" id="PTHR30411:SF1">
    <property type="entry name" value="CYTOPLASMIC PROTEIN"/>
    <property type="match status" value="1"/>
</dbReference>
<protein>
    <recommendedName>
        <fullName evidence="1">YbaK/aminoacyl-tRNA synthetase-associated domain-containing protein</fullName>
    </recommendedName>
</protein>
<dbReference type="EMBL" id="UINC01040545">
    <property type="protein sequence ID" value="SVB40575.1"/>
    <property type="molecule type" value="Genomic_DNA"/>
</dbReference>
<feature type="domain" description="YbaK/aminoacyl-tRNA synthetase-associated" evidence="1">
    <location>
        <begin position="45"/>
        <end position="163"/>
    </location>
</feature>
<dbReference type="PANTHER" id="PTHR30411">
    <property type="entry name" value="CYTOPLASMIC PROTEIN"/>
    <property type="match status" value="1"/>
</dbReference>
<name>A0A382DQT8_9ZZZZ</name>
<sequence length="178" mass="19407">MLPTLAWHRDTSTREHLLKAAQNKTARHVQALLGDRFQVLEFERSTRSAVDAATAIGCKVKQIAKSLVFRSGKNEPLLIIVSGDNRVDEQKVHNILGEDVFRADADFVKASSGFSIGGVPPVGHRQPPRILLDQDLQQLEVIWAAGGTPNAVFRLSPGQLLDLTQGSYEDVAEEGSGN</sequence>
<organism evidence="2">
    <name type="scientific">marine metagenome</name>
    <dbReference type="NCBI Taxonomy" id="408172"/>
    <lineage>
        <taxon>unclassified sequences</taxon>
        <taxon>metagenomes</taxon>
        <taxon>ecological metagenomes</taxon>
    </lineage>
</organism>
<evidence type="ECO:0000313" key="2">
    <source>
        <dbReference type="EMBL" id="SVB40575.1"/>
    </source>
</evidence>
<gene>
    <name evidence="2" type="ORF">METZ01_LOCUS193429</name>
</gene>
<dbReference type="Gene3D" id="3.90.960.10">
    <property type="entry name" value="YbaK/aminoacyl-tRNA synthetase-associated domain"/>
    <property type="match status" value="1"/>
</dbReference>
<dbReference type="InterPro" id="IPR036754">
    <property type="entry name" value="YbaK/aa-tRNA-synt-asso_dom_sf"/>
</dbReference>
<accession>A0A382DQT8</accession>
<dbReference type="Pfam" id="PF04073">
    <property type="entry name" value="tRNA_edit"/>
    <property type="match status" value="1"/>
</dbReference>
<dbReference type="GO" id="GO:0002161">
    <property type="term" value="F:aminoacyl-tRNA deacylase activity"/>
    <property type="evidence" value="ECO:0007669"/>
    <property type="project" value="InterPro"/>
</dbReference>
<evidence type="ECO:0000259" key="1">
    <source>
        <dbReference type="Pfam" id="PF04073"/>
    </source>
</evidence>
<proteinExistence type="predicted"/>